<dbReference type="KEGG" id="cao:Celal_3486"/>
<feature type="transmembrane region" description="Helical" evidence="1">
    <location>
        <begin position="12"/>
        <end position="30"/>
    </location>
</feature>
<dbReference type="HOGENOM" id="CLU_168069_1_0_10"/>
<keyword evidence="3" id="KW-1185">Reference proteome</keyword>
<dbReference type="Pfam" id="PF16250">
    <property type="entry name" value="DUF4907"/>
    <property type="match status" value="1"/>
</dbReference>
<name>E6X7P0_CELAD</name>
<gene>
    <name evidence="2" type="ordered locus">Celal_3486</name>
</gene>
<dbReference type="AlphaFoldDB" id="E6X7P0"/>
<proteinExistence type="predicted"/>
<organism evidence="2 3">
    <name type="scientific">Cellulophaga algicola (strain DSM 14237 / IC166 / ACAM 630)</name>
    <dbReference type="NCBI Taxonomy" id="688270"/>
    <lineage>
        <taxon>Bacteria</taxon>
        <taxon>Pseudomonadati</taxon>
        <taxon>Bacteroidota</taxon>
        <taxon>Flavobacteriia</taxon>
        <taxon>Flavobacteriales</taxon>
        <taxon>Flavobacteriaceae</taxon>
        <taxon>Cellulophaga</taxon>
    </lineage>
</organism>
<evidence type="ECO:0008006" key="4">
    <source>
        <dbReference type="Google" id="ProtNLM"/>
    </source>
</evidence>
<dbReference type="STRING" id="688270.Celal_3486"/>
<keyword evidence="1" id="KW-1133">Transmembrane helix</keyword>
<dbReference type="eggNOG" id="ENOG5033AXS">
    <property type="taxonomic scope" value="Bacteria"/>
</dbReference>
<dbReference type="RefSeq" id="WP_013552201.1">
    <property type="nucleotide sequence ID" value="NC_014934.1"/>
</dbReference>
<evidence type="ECO:0000313" key="3">
    <source>
        <dbReference type="Proteomes" id="UP000008634"/>
    </source>
</evidence>
<dbReference type="EMBL" id="CP002453">
    <property type="protein sequence ID" value="ADV50750.1"/>
    <property type="molecule type" value="Genomic_DNA"/>
</dbReference>
<dbReference type="OrthoDB" id="674043at2"/>
<evidence type="ECO:0000313" key="2">
    <source>
        <dbReference type="EMBL" id="ADV50750.1"/>
    </source>
</evidence>
<sequence>MKKSNLDKTITLAAFTIALITIVMVIMNYMDSKPILDSEVFTVEGGFGYQIQAEDKIIIKQEYIPAIQGAVPFNTKNDAWLVSNLVINKLLNKENPVVTLNDLENLNIKVLNRQ</sequence>
<dbReference type="InterPro" id="IPR032593">
    <property type="entry name" value="DUF4907"/>
</dbReference>
<evidence type="ECO:0000256" key="1">
    <source>
        <dbReference type="SAM" id="Phobius"/>
    </source>
</evidence>
<dbReference type="Proteomes" id="UP000008634">
    <property type="component" value="Chromosome"/>
</dbReference>
<protein>
    <recommendedName>
        <fullName evidence="4">DUF4907 domain-containing protein</fullName>
    </recommendedName>
</protein>
<accession>E6X7P0</accession>
<keyword evidence="1" id="KW-0472">Membrane</keyword>
<keyword evidence="1" id="KW-0812">Transmembrane</keyword>
<reference evidence="2 3" key="1">
    <citation type="journal article" date="2010" name="Stand. Genomic Sci.">
        <title>Complete genome sequence of Cellulophaga algicola type strain (IC166).</title>
        <authorList>
            <person name="Abt B."/>
            <person name="Lu M."/>
            <person name="Misra M."/>
            <person name="Han C."/>
            <person name="Nolan M."/>
            <person name="Lucas S."/>
            <person name="Hammon N."/>
            <person name="Deshpande S."/>
            <person name="Cheng J.F."/>
            <person name="Tapia R."/>
            <person name="Goodwin L."/>
            <person name="Pitluck S."/>
            <person name="Liolios K."/>
            <person name="Pagani I."/>
            <person name="Ivanova N."/>
            <person name="Mavromatis K."/>
            <person name="Ovchinikova G."/>
            <person name="Pati A."/>
            <person name="Chen A."/>
            <person name="Palaniappan K."/>
            <person name="Land M."/>
            <person name="Hauser L."/>
            <person name="Chang Y.J."/>
            <person name="Jeffries C.D."/>
            <person name="Detter J.C."/>
            <person name="Brambilla E."/>
            <person name="Rohde M."/>
            <person name="Tindall B.J."/>
            <person name="Goker M."/>
            <person name="Woyke T."/>
            <person name="Bristow J."/>
            <person name="Eisen J.A."/>
            <person name="Markowitz V."/>
            <person name="Hugenholtz P."/>
            <person name="Kyrpides N.C."/>
            <person name="Klenk H.P."/>
            <person name="Lapidus A."/>
        </authorList>
    </citation>
    <scope>NUCLEOTIDE SEQUENCE [LARGE SCALE GENOMIC DNA]</scope>
    <source>
        <strain evidence="3">DSM 14237 / IC166 / ACAM 630</strain>
    </source>
</reference>